<dbReference type="InterPro" id="IPR046985">
    <property type="entry name" value="IP5"/>
</dbReference>
<dbReference type="PANTHER" id="PTHR11200:SF300">
    <property type="entry name" value="TYPE II INOSITOL 1,4,5-TRISPHOSPHATE 5-PHOSPHATASE"/>
    <property type="match status" value="1"/>
</dbReference>
<protein>
    <submittedName>
        <fullName evidence="3">DNase I-like protein</fullName>
    </submittedName>
</protein>
<dbReference type="PANTHER" id="PTHR11200">
    <property type="entry name" value="INOSITOL 5-PHOSPHATASE"/>
    <property type="match status" value="1"/>
</dbReference>
<gene>
    <name evidence="3" type="ORF">K493DRAFT_241650</name>
</gene>
<dbReference type="STRING" id="1314790.A0A1Y1X895"/>
<dbReference type="InParanoid" id="A0A1Y1X895"/>
<dbReference type="InterPro" id="IPR000300">
    <property type="entry name" value="IPPc"/>
</dbReference>
<dbReference type="InterPro" id="IPR036691">
    <property type="entry name" value="Endo/exonu/phosph_ase_sf"/>
</dbReference>
<dbReference type="OrthoDB" id="62798at2759"/>
<evidence type="ECO:0000256" key="1">
    <source>
        <dbReference type="SAM" id="Phobius"/>
    </source>
</evidence>
<dbReference type="GO" id="GO:0004439">
    <property type="term" value="F:phosphatidylinositol-4,5-bisphosphate 5-phosphatase activity"/>
    <property type="evidence" value="ECO:0007669"/>
    <property type="project" value="TreeGrafter"/>
</dbReference>
<accession>A0A1Y1X895</accession>
<dbReference type="AlphaFoldDB" id="A0A1Y1X895"/>
<organism evidence="3 4">
    <name type="scientific">Basidiobolus meristosporus CBS 931.73</name>
    <dbReference type="NCBI Taxonomy" id="1314790"/>
    <lineage>
        <taxon>Eukaryota</taxon>
        <taxon>Fungi</taxon>
        <taxon>Fungi incertae sedis</taxon>
        <taxon>Zoopagomycota</taxon>
        <taxon>Entomophthoromycotina</taxon>
        <taxon>Basidiobolomycetes</taxon>
        <taxon>Basidiobolales</taxon>
        <taxon>Basidiobolaceae</taxon>
        <taxon>Basidiobolus</taxon>
    </lineage>
</organism>
<feature type="domain" description="Inositol polyphosphate-related phosphatase" evidence="2">
    <location>
        <begin position="4"/>
        <end position="355"/>
    </location>
</feature>
<keyword evidence="1" id="KW-1133">Transmembrane helix</keyword>
<keyword evidence="4" id="KW-1185">Reference proteome</keyword>
<keyword evidence="1" id="KW-0812">Transmembrane</keyword>
<dbReference type="Proteomes" id="UP000193498">
    <property type="component" value="Unassembled WGS sequence"/>
</dbReference>
<dbReference type="SMART" id="SM00128">
    <property type="entry name" value="IPPc"/>
    <property type="match status" value="1"/>
</dbReference>
<dbReference type="SUPFAM" id="SSF56219">
    <property type="entry name" value="DNase I-like"/>
    <property type="match status" value="1"/>
</dbReference>
<comment type="caution">
    <text evidence="3">The sequence shown here is derived from an EMBL/GenBank/DDBJ whole genome shotgun (WGS) entry which is preliminary data.</text>
</comment>
<reference evidence="3 4" key="1">
    <citation type="submission" date="2016-07" db="EMBL/GenBank/DDBJ databases">
        <title>Pervasive Adenine N6-methylation of Active Genes in Fungi.</title>
        <authorList>
            <consortium name="DOE Joint Genome Institute"/>
            <person name="Mondo S.J."/>
            <person name="Dannebaum R.O."/>
            <person name="Kuo R.C."/>
            <person name="Labutti K."/>
            <person name="Haridas S."/>
            <person name="Kuo A."/>
            <person name="Salamov A."/>
            <person name="Ahrendt S.R."/>
            <person name="Lipzen A."/>
            <person name="Sullivan W."/>
            <person name="Andreopoulos W.B."/>
            <person name="Clum A."/>
            <person name="Lindquist E."/>
            <person name="Daum C."/>
            <person name="Ramamoorthy G.K."/>
            <person name="Gryganskyi A."/>
            <person name="Culley D."/>
            <person name="Magnuson J.K."/>
            <person name="James T.Y."/>
            <person name="O'Malley M.A."/>
            <person name="Stajich J.E."/>
            <person name="Spatafora J.W."/>
            <person name="Visel A."/>
            <person name="Grigoriev I.V."/>
        </authorList>
    </citation>
    <scope>NUCLEOTIDE SEQUENCE [LARGE SCALE GENOMIC DNA]</scope>
    <source>
        <strain evidence="3 4">CBS 931.73</strain>
    </source>
</reference>
<dbReference type="GO" id="GO:0046856">
    <property type="term" value="P:phosphatidylinositol dephosphorylation"/>
    <property type="evidence" value="ECO:0007669"/>
    <property type="project" value="InterPro"/>
</dbReference>
<dbReference type="Gene3D" id="3.60.10.10">
    <property type="entry name" value="Endonuclease/exonuclease/phosphatase"/>
    <property type="match status" value="1"/>
</dbReference>
<dbReference type="Pfam" id="PF22669">
    <property type="entry name" value="Exo_endo_phos2"/>
    <property type="match status" value="1"/>
</dbReference>
<evidence type="ECO:0000259" key="2">
    <source>
        <dbReference type="SMART" id="SM00128"/>
    </source>
</evidence>
<keyword evidence="1" id="KW-0472">Membrane</keyword>
<sequence>MEASKFHVLVGTFNVYQQNLNEQISDWLASPFKEHAKVLPDIVAVGFQEFSTYPQAFIRKDETRLNYVEGLIEQTLGKLGEILGDHTEKEYRNTSYRRVFVEQVVGLALMVFVKSTLHNQVSELSSNHEGSGPLFIQNKGALGVSFRITPKSIGEPEGTFCFVCAHFSAHEGYAWRRNIDFKHLAERLVFPKHPDSVEATDFRTFHEFDHVFLFGDLNYRVKYNTKEISKPDITKTILSLINEGDLISLRQYDELTFEKKEGRTVRGFTEGHPLDFPPTYKFNVGSQEYKWKARIPSWCDRILYFDPGDYNTELSSEKVATSPITTLYYSSYAPATISDHKPVVGLYEVEARSAPLDLSHITWPSIDPYWRSKQSLGKVLTKAAGVLWYVFGTEKWITVVLCIVIYRLYKML</sequence>
<dbReference type="EMBL" id="MCFE01000696">
    <property type="protein sequence ID" value="ORX81626.1"/>
    <property type="molecule type" value="Genomic_DNA"/>
</dbReference>
<feature type="transmembrane region" description="Helical" evidence="1">
    <location>
        <begin position="386"/>
        <end position="409"/>
    </location>
</feature>
<proteinExistence type="predicted"/>
<evidence type="ECO:0000313" key="3">
    <source>
        <dbReference type="EMBL" id="ORX81626.1"/>
    </source>
</evidence>
<evidence type="ECO:0000313" key="4">
    <source>
        <dbReference type="Proteomes" id="UP000193498"/>
    </source>
</evidence>
<name>A0A1Y1X895_9FUNG</name>